<keyword evidence="2" id="KW-1185">Reference proteome</keyword>
<comment type="caution">
    <text evidence="1">The sequence shown here is derived from an EMBL/GenBank/DDBJ whole genome shotgun (WGS) entry which is preliminary data.</text>
</comment>
<dbReference type="RefSeq" id="WP_048570616.1">
    <property type="nucleotide sequence ID" value="NZ_LFVU01000026.1"/>
</dbReference>
<dbReference type="OrthoDB" id="1909988at2"/>
<accession>A0A0J8DCJ2</accession>
<dbReference type="AlphaFoldDB" id="A0A0J8DCJ2"/>
<evidence type="ECO:0000313" key="2">
    <source>
        <dbReference type="Proteomes" id="UP000036756"/>
    </source>
</evidence>
<protein>
    <submittedName>
        <fullName evidence="1">Uncharacterized protein</fullName>
    </submittedName>
</protein>
<name>A0A0J8DCJ2_CLOCY</name>
<dbReference type="Proteomes" id="UP000036756">
    <property type="component" value="Unassembled WGS sequence"/>
</dbReference>
<dbReference type="EMBL" id="LFVU01000026">
    <property type="protein sequence ID" value="KMT21978.1"/>
    <property type="molecule type" value="Genomic_DNA"/>
</dbReference>
<sequence>MSIYAITYYLKEESHSCGCEDHDHDHHHHGRDDYEITSHIKTLGTWAHFMPTSFLVRTELSSNEILAKLKDCVESNDLIFVTKVDKDDVASLTPGVVEWINK</sequence>
<evidence type="ECO:0000313" key="1">
    <source>
        <dbReference type="EMBL" id="KMT21978.1"/>
    </source>
</evidence>
<dbReference type="PATRIC" id="fig|1121307.3.peg.1602"/>
<dbReference type="STRING" id="1121307.CLCY_3c02490"/>
<reference evidence="1 2" key="1">
    <citation type="submission" date="2015-06" db="EMBL/GenBank/DDBJ databases">
        <title>Draft genome sequence of the purine-degrading Clostridium cylindrosporum HC-1 (DSM 605).</title>
        <authorList>
            <person name="Poehlein A."/>
            <person name="Schiel-Bengelsdorf B."/>
            <person name="Bengelsdorf F."/>
            <person name="Daniel R."/>
            <person name="Duerre P."/>
        </authorList>
    </citation>
    <scope>NUCLEOTIDE SEQUENCE [LARGE SCALE GENOMIC DNA]</scope>
    <source>
        <strain evidence="1 2">DSM 605</strain>
    </source>
</reference>
<proteinExistence type="predicted"/>
<gene>
    <name evidence="1" type="ORF">CLCY_3c02490</name>
</gene>
<organism evidence="1 2">
    <name type="scientific">Clostridium cylindrosporum DSM 605</name>
    <dbReference type="NCBI Taxonomy" id="1121307"/>
    <lineage>
        <taxon>Bacteria</taxon>
        <taxon>Bacillati</taxon>
        <taxon>Bacillota</taxon>
        <taxon>Clostridia</taxon>
        <taxon>Eubacteriales</taxon>
        <taxon>Clostridiaceae</taxon>
        <taxon>Clostridium</taxon>
    </lineage>
</organism>